<feature type="compositionally biased region" description="Basic and acidic residues" evidence="12">
    <location>
        <begin position="212"/>
        <end position="240"/>
    </location>
</feature>
<evidence type="ECO:0000256" key="12">
    <source>
        <dbReference type="SAM" id="MobiDB-lite"/>
    </source>
</evidence>
<evidence type="ECO:0000256" key="8">
    <source>
        <dbReference type="ARBA" id="ARBA00023125"/>
    </source>
</evidence>
<dbReference type="PROSITE" id="PS50097">
    <property type="entry name" value="BTB"/>
    <property type="match status" value="1"/>
</dbReference>
<evidence type="ECO:0000313" key="15">
    <source>
        <dbReference type="EMBL" id="KAI1897744.1"/>
    </source>
</evidence>
<dbReference type="FunFam" id="3.30.160.60:FF:000709">
    <property type="entry name" value="GDNF-inducible zinc finger protein 1"/>
    <property type="match status" value="1"/>
</dbReference>
<keyword evidence="7" id="KW-0805">Transcription regulation</keyword>
<feature type="domain" description="C2H2-type" evidence="14">
    <location>
        <begin position="413"/>
        <end position="440"/>
    </location>
</feature>
<dbReference type="FunFam" id="3.30.160.60:FF:000690">
    <property type="entry name" value="Zinc finger protein 354C"/>
    <property type="match status" value="1"/>
</dbReference>
<feature type="region of interest" description="Disordered" evidence="12">
    <location>
        <begin position="167"/>
        <end position="266"/>
    </location>
</feature>
<keyword evidence="16" id="KW-1185">Reference proteome</keyword>
<dbReference type="EMBL" id="JAERUA010000007">
    <property type="protein sequence ID" value="KAI1897744.1"/>
    <property type="molecule type" value="Genomic_DNA"/>
</dbReference>
<feature type="compositionally biased region" description="Basic and acidic residues" evidence="12">
    <location>
        <begin position="186"/>
        <end position="195"/>
    </location>
</feature>
<dbReference type="PANTHER" id="PTHR24394">
    <property type="entry name" value="ZINC FINGER PROTEIN"/>
    <property type="match status" value="1"/>
</dbReference>
<evidence type="ECO:0000256" key="9">
    <source>
        <dbReference type="ARBA" id="ARBA00023163"/>
    </source>
</evidence>
<dbReference type="InterPro" id="IPR000210">
    <property type="entry name" value="BTB/POZ_dom"/>
</dbReference>
<dbReference type="InterPro" id="IPR013087">
    <property type="entry name" value="Znf_C2H2_type"/>
</dbReference>
<keyword evidence="10" id="KW-0539">Nucleus</keyword>
<feature type="domain" description="C2H2-type" evidence="14">
    <location>
        <begin position="354"/>
        <end position="382"/>
    </location>
</feature>
<dbReference type="GO" id="GO:0003677">
    <property type="term" value="F:DNA binding"/>
    <property type="evidence" value="ECO:0007669"/>
    <property type="project" value="UniProtKB-KW"/>
</dbReference>
<dbReference type="Proteomes" id="UP000829720">
    <property type="component" value="Unassembled WGS sequence"/>
</dbReference>
<keyword evidence="8" id="KW-0238">DNA-binding</keyword>
<gene>
    <name evidence="15" type="ORF">AGOR_G00086430</name>
</gene>
<feature type="compositionally biased region" description="Acidic residues" evidence="12">
    <location>
        <begin position="241"/>
        <end position="251"/>
    </location>
</feature>
<dbReference type="SMART" id="SM00355">
    <property type="entry name" value="ZnF_C2H2"/>
    <property type="match status" value="10"/>
</dbReference>
<evidence type="ECO:0000256" key="6">
    <source>
        <dbReference type="ARBA" id="ARBA00022833"/>
    </source>
</evidence>
<feature type="domain" description="C2H2-type" evidence="14">
    <location>
        <begin position="383"/>
        <end position="411"/>
    </location>
</feature>
<dbReference type="FunFam" id="3.30.160.60:FF:000759">
    <property type="entry name" value="zinc finger protein 16"/>
    <property type="match status" value="1"/>
</dbReference>
<keyword evidence="4" id="KW-0677">Repeat</keyword>
<evidence type="ECO:0008006" key="17">
    <source>
        <dbReference type="Google" id="ProtNLM"/>
    </source>
</evidence>
<dbReference type="InterPro" id="IPR011333">
    <property type="entry name" value="SKP1/BTB/POZ_sf"/>
</dbReference>
<dbReference type="GO" id="GO:0005634">
    <property type="term" value="C:nucleus"/>
    <property type="evidence" value="ECO:0007669"/>
    <property type="project" value="UniProtKB-SubCell"/>
</dbReference>
<evidence type="ECO:0000256" key="2">
    <source>
        <dbReference type="ARBA" id="ARBA00006991"/>
    </source>
</evidence>
<evidence type="ECO:0000256" key="4">
    <source>
        <dbReference type="ARBA" id="ARBA00022737"/>
    </source>
</evidence>
<feature type="region of interest" description="Disordered" evidence="12">
    <location>
        <begin position="623"/>
        <end position="662"/>
    </location>
</feature>
<dbReference type="AlphaFoldDB" id="A0A8T3DPH0"/>
<dbReference type="FunFam" id="3.30.160.60:FF:000322">
    <property type="entry name" value="GDNF-inducible zinc finger protein 1"/>
    <property type="match status" value="1"/>
</dbReference>
<keyword evidence="9" id="KW-0804">Transcription</keyword>
<keyword evidence="6" id="KW-0862">Zinc</keyword>
<evidence type="ECO:0000256" key="3">
    <source>
        <dbReference type="ARBA" id="ARBA00022723"/>
    </source>
</evidence>
<dbReference type="FunFam" id="3.30.160.60:FF:002343">
    <property type="entry name" value="Zinc finger protein 33A"/>
    <property type="match status" value="1"/>
</dbReference>
<dbReference type="FunFam" id="3.30.160.60:FF:000557">
    <property type="entry name" value="zinc finger and SCAN domain-containing protein 29"/>
    <property type="match status" value="1"/>
</dbReference>
<evidence type="ECO:0000256" key="11">
    <source>
        <dbReference type="PROSITE-ProRule" id="PRU00042"/>
    </source>
</evidence>
<organism evidence="15 16">
    <name type="scientific">Albula goreensis</name>
    <dbReference type="NCBI Taxonomy" id="1534307"/>
    <lineage>
        <taxon>Eukaryota</taxon>
        <taxon>Metazoa</taxon>
        <taxon>Chordata</taxon>
        <taxon>Craniata</taxon>
        <taxon>Vertebrata</taxon>
        <taxon>Euteleostomi</taxon>
        <taxon>Actinopterygii</taxon>
        <taxon>Neopterygii</taxon>
        <taxon>Teleostei</taxon>
        <taxon>Albuliformes</taxon>
        <taxon>Albulidae</taxon>
        <taxon>Albula</taxon>
    </lineage>
</organism>
<feature type="compositionally biased region" description="Basic and acidic residues" evidence="12">
    <location>
        <begin position="649"/>
        <end position="662"/>
    </location>
</feature>
<comment type="subcellular location">
    <subcellularLocation>
        <location evidence="1">Nucleus</location>
    </subcellularLocation>
</comment>
<evidence type="ECO:0000259" key="13">
    <source>
        <dbReference type="PROSITE" id="PS50097"/>
    </source>
</evidence>
<feature type="domain" description="C2H2-type" evidence="14">
    <location>
        <begin position="469"/>
        <end position="496"/>
    </location>
</feature>
<reference evidence="15" key="1">
    <citation type="submission" date="2021-01" db="EMBL/GenBank/DDBJ databases">
        <authorList>
            <person name="Zahm M."/>
            <person name="Roques C."/>
            <person name="Cabau C."/>
            <person name="Klopp C."/>
            <person name="Donnadieu C."/>
            <person name="Jouanno E."/>
            <person name="Lampietro C."/>
            <person name="Louis A."/>
            <person name="Herpin A."/>
            <person name="Echchiki A."/>
            <person name="Berthelot C."/>
            <person name="Parey E."/>
            <person name="Roest-Crollius H."/>
            <person name="Braasch I."/>
            <person name="Postlethwait J."/>
            <person name="Bobe J."/>
            <person name="Montfort J."/>
            <person name="Bouchez O."/>
            <person name="Begum T."/>
            <person name="Mejri S."/>
            <person name="Adams A."/>
            <person name="Chen W.-J."/>
            <person name="Guiguen Y."/>
        </authorList>
    </citation>
    <scope>NUCLEOTIDE SEQUENCE</scope>
    <source>
        <tissue evidence="15">Blood</tissue>
    </source>
</reference>
<keyword evidence="3" id="KW-0479">Metal-binding</keyword>
<protein>
    <recommendedName>
        <fullName evidence="17">GDNF-inducible zinc finger protein 1</fullName>
    </recommendedName>
</protein>
<evidence type="ECO:0000259" key="14">
    <source>
        <dbReference type="PROSITE" id="PS50157"/>
    </source>
</evidence>
<feature type="domain" description="C2H2-type" evidence="14">
    <location>
        <begin position="553"/>
        <end position="580"/>
    </location>
</feature>
<evidence type="ECO:0000313" key="16">
    <source>
        <dbReference type="Proteomes" id="UP000829720"/>
    </source>
</evidence>
<feature type="domain" description="C2H2-type" evidence="14">
    <location>
        <begin position="323"/>
        <end position="351"/>
    </location>
</feature>
<evidence type="ECO:0000256" key="7">
    <source>
        <dbReference type="ARBA" id="ARBA00023015"/>
    </source>
</evidence>
<dbReference type="Pfam" id="PF00651">
    <property type="entry name" value="BTB"/>
    <property type="match status" value="1"/>
</dbReference>
<feature type="domain" description="C2H2-type" evidence="14">
    <location>
        <begin position="581"/>
        <end position="608"/>
    </location>
</feature>
<comment type="similarity">
    <text evidence="2">Belongs to the krueppel C2H2-type zinc-finger protein family.</text>
</comment>
<dbReference type="SMART" id="SM00225">
    <property type="entry name" value="BTB"/>
    <property type="match status" value="1"/>
</dbReference>
<dbReference type="InterPro" id="IPR036236">
    <property type="entry name" value="Znf_C2H2_sf"/>
</dbReference>
<dbReference type="FunFam" id="3.30.160.60:FF:001818">
    <property type="entry name" value="GDNF-inducible zinc finger protein 1 isoform X1"/>
    <property type="match status" value="1"/>
</dbReference>
<dbReference type="SUPFAM" id="SSF57667">
    <property type="entry name" value="beta-beta-alpha zinc fingers"/>
    <property type="match status" value="6"/>
</dbReference>
<dbReference type="GO" id="GO:0000981">
    <property type="term" value="F:DNA-binding transcription factor activity, RNA polymerase II-specific"/>
    <property type="evidence" value="ECO:0007669"/>
    <property type="project" value="TreeGrafter"/>
</dbReference>
<dbReference type="GO" id="GO:0000122">
    <property type="term" value="P:negative regulation of transcription by RNA polymerase II"/>
    <property type="evidence" value="ECO:0007669"/>
    <property type="project" value="UniProtKB-ARBA"/>
</dbReference>
<dbReference type="Gene3D" id="3.30.710.10">
    <property type="entry name" value="Potassium Channel Kv1.1, Chain A"/>
    <property type="match status" value="1"/>
</dbReference>
<dbReference type="PROSITE" id="PS00028">
    <property type="entry name" value="ZINC_FINGER_C2H2_1"/>
    <property type="match status" value="10"/>
</dbReference>
<accession>A0A8T3DPH0</accession>
<dbReference type="SUPFAM" id="SSF54695">
    <property type="entry name" value="POZ domain"/>
    <property type="match status" value="1"/>
</dbReference>
<name>A0A8T3DPH0_9TELE</name>
<feature type="domain" description="C2H2-type" evidence="14">
    <location>
        <begin position="441"/>
        <end position="468"/>
    </location>
</feature>
<feature type="compositionally biased region" description="Basic and acidic residues" evidence="12">
    <location>
        <begin position="308"/>
        <end position="318"/>
    </location>
</feature>
<proteinExistence type="inferred from homology"/>
<dbReference type="OrthoDB" id="6425912at2759"/>
<dbReference type="PROSITE" id="PS50157">
    <property type="entry name" value="ZINC_FINGER_C2H2_2"/>
    <property type="match status" value="10"/>
</dbReference>
<dbReference type="FunFam" id="3.30.160.60:FF:000145">
    <property type="entry name" value="Zinc finger protein 574"/>
    <property type="match status" value="1"/>
</dbReference>
<feature type="compositionally biased region" description="Acidic residues" evidence="12">
    <location>
        <begin position="279"/>
        <end position="307"/>
    </location>
</feature>
<dbReference type="Pfam" id="PF00096">
    <property type="entry name" value="zf-C2H2"/>
    <property type="match status" value="7"/>
</dbReference>
<keyword evidence="5 11" id="KW-0863">Zinc-finger</keyword>
<evidence type="ECO:0000256" key="5">
    <source>
        <dbReference type="ARBA" id="ARBA00022771"/>
    </source>
</evidence>
<evidence type="ECO:0000256" key="1">
    <source>
        <dbReference type="ARBA" id="ARBA00004123"/>
    </source>
</evidence>
<feature type="domain" description="BTB" evidence="13">
    <location>
        <begin position="31"/>
        <end position="99"/>
    </location>
</feature>
<sequence length="870" mass="95310">MSGSIALLMSKSYQENLLGEMQKLRLTGSLCDVTVQVDFEGELEEFEAHQVMLAASSGYFKGLLLAKDPPTKIFLETVPTSDFAKFLEFVYTAKLEVEKSRTADILEMARILECRDLLEACLRASKSEAADMDGSQIYGFLEDNQSKESLQNDASVGLMGTEYLTGGIGEASSSGSTLAERPTPPKRAEKRREVKPAVQGRRLSNRLASRKAAADPPKKKYLRKLKDQRKVPVELDNAEKDPEEEGPDGGEEALGGAGGAETETPGDALEQADFDYQEAAENDPSDSDYQIEEEEKDEEEEAEEKEEEASTGRGEKRQRNGQFKCEKCQRSFHYEKSYLKHISASHGVQPEVTYRCATCSQTFANRCNLKIHERHVHSDERLFPCDVCGKAFKRKKDVKRHCRQVHEGGGDRHVCSVCGKSLSSKTALVLHQRTHTGDRPYHCTDCDAKFSQSSALKTHRRTHTGEKPFSCDQCDARFTQNHMLSYHKRCHTGEKPYMCENCGKSFASKEYLKHHARIHTGSKPYKCELCGRAFAQRNSLHQHMKIHTGERPYCCGECGKQFTQLNALQRHNRIHTGEKPYMCMLCSRTFTDKSTVRRHTMTHDKDTPWKNYLVILEGNMEGGRKRMKRGSGGQKEKKEEAGPAGVESSEARGQEAQEGKEEVVKEVKQVEESVETMQVQPVTLSGDWSSAGHGAITLVSHTTLGGFTVIQTELPTAQLQPIVGGDQGGVAGTQVISLETPGVAVPLQVPVSVSAPFSVPVSIALPVPISAADSAPLPGPDTTPLPVSDSAQVPVSDSVALSVCGPVSDEVCVSVATELDVLPVQPPCLSSDPSPAADGGHLGVTEDVTVEAVAMETMEVSSETVPEAAE</sequence>
<feature type="domain" description="C2H2-type" evidence="14">
    <location>
        <begin position="497"/>
        <end position="524"/>
    </location>
</feature>
<feature type="region of interest" description="Disordered" evidence="12">
    <location>
        <begin position="279"/>
        <end position="318"/>
    </location>
</feature>
<dbReference type="PANTHER" id="PTHR24394:SF44">
    <property type="entry name" value="ZINC FINGER PROTEIN 271-LIKE"/>
    <property type="match status" value="1"/>
</dbReference>
<comment type="caution">
    <text evidence="15">The sequence shown here is derived from an EMBL/GenBank/DDBJ whole genome shotgun (WGS) entry which is preliminary data.</text>
</comment>
<feature type="domain" description="C2H2-type" evidence="14">
    <location>
        <begin position="525"/>
        <end position="552"/>
    </location>
</feature>
<evidence type="ECO:0000256" key="10">
    <source>
        <dbReference type="ARBA" id="ARBA00023242"/>
    </source>
</evidence>
<dbReference type="Gene3D" id="3.30.160.60">
    <property type="entry name" value="Classic Zinc Finger"/>
    <property type="match status" value="9"/>
</dbReference>
<dbReference type="GO" id="GO:0008270">
    <property type="term" value="F:zinc ion binding"/>
    <property type="evidence" value="ECO:0007669"/>
    <property type="project" value="UniProtKB-KW"/>
</dbReference>